<dbReference type="PANTHER" id="PTHR43540">
    <property type="entry name" value="PEROXYUREIDOACRYLATE/UREIDOACRYLATE AMIDOHYDROLASE-RELATED"/>
    <property type="match status" value="1"/>
</dbReference>
<dbReference type="AlphaFoldDB" id="A0A2S5E7M6"/>
<dbReference type="SUPFAM" id="SSF52499">
    <property type="entry name" value="Isochorismatase-like hydrolases"/>
    <property type="match status" value="1"/>
</dbReference>
<dbReference type="RefSeq" id="WP_089462469.1">
    <property type="nucleotide sequence ID" value="NZ_CM009576.1"/>
</dbReference>
<dbReference type="InterPro" id="IPR036380">
    <property type="entry name" value="Isochorismatase-like_sf"/>
</dbReference>
<sequence length="180" mass="19190">MPEVCSPKRALLVIDMQVGLFHGPEHPYDGERVLANINRLIGRAHEAGAPVFAVRHTGPAGSPIAPGSPLTALVPELEIDMKRDIVFDKAQSSSFAGTRLAEWLREAGIGVIVIAGMKTQYCVDTACRAAVDHGFRAVLVTDAHTCMDTPELPAERIVAHHNATLGGPFATLVTTDVCAF</sequence>
<gene>
    <name evidence="3" type="ORF">C3743_12865</name>
</gene>
<protein>
    <submittedName>
        <fullName evidence="3">Cysteine hydrolase</fullName>
    </submittedName>
</protein>
<dbReference type="PANTHER" id="PTHR43540:SF14">
    <property type="entry name" value="ISOCHORISMATASE"/>
    <property type="match status" value="1"/>
</dbReference>
<proteinExistence type="predicted"/>
<dbReference type="Gene3D" id="3.40.50.850">
    <property type="entry name" value="Isochorismatase-like"/>
    <property type="match status" value="1"/>
</dbReference>
<comment type="caution">
    <text evidence="3">The sequence shown here is derived from an EMBL/GenBank/DDBJ whole genome shotgun (WGS) entry which is preliminary data.</text>
</comment>
<dbReference type="Proteomes" id="UP000238655">
    <property type="component" value="Chromosome 2"/>
</dbReference>
<keyword evidence="1 3" id="KW-0378">Hydrolase</keyword>
<dbReference type="EMBL" id="PQVP01000001">
    <property type="protein sequence ID" value="POZ87284.1"/>
    <property type="molecule type" value="Genomic_DNA"/>
</dbReference>
<organism evidence="3 4">
    <name type="scientific">Burkholderia contaminans</name>
    <dbReference type="NCBI Taxonomy" id="488447"/>
    <lineage>
        <taxon>Bacteria</taxon>
        <taxon>Pseudomonadati</taxon>
        <taxon>Pseudomonadota</taxon>
        <taxon>Betaproteobacteria</taxon>
        <taxon>Burkholderiales</taxon>
        <taxon>Burkholderiaceae</taxon>
        <taxon>Burkholderia</taxon>
        <taxon>Burkholderia cepacia complex</taxon>
    </lineage>
</organism>
<reference evidence="3 4" key="1">
    <citation type="submission" date="2018-01" db="EMBL/GenBank/DDBJ databases">
        <title>Successful Treatment of Persistent Burkholderia cepacia Bacteremia with Ceftazidime-Avibactam.</title>
        <authorList>
            <person name="Tamma P."/>
            <person name="Fan Y."/>
            <person name="Bergman Y."/>
            <person name="Sick-Samuels A."/>
            <person name="Hsu A."/>
            <person name="Timp W."/>
            <person name="Simner P."/>
        </authorList>
    </citation>
    <scope>NUCLEOTIDE SEQUENCE [LARGE SCALE GENOMIC DNA]</scope>
    <source>
        <strain evidence="3 4">170816</strain>
    </source>
</reference>
<evidence type="ECO:0000256" key="1">
    <source>
        <dbReference type="ARBA" id="ARBA00022801"/>
    </source>
</evidence>
<accession>A0A2S5E7M6</accession>
<feature type="domain" description="Isochorismatase-like" evidence="2">
    <location>
        <begin position="10"/>
        <end position="148"/>
    </location>
</feature>
<evidence type="ECO:0000313" key="4">
    <source>
        <dbReference type="Proteomes" id="UP000238655"/>
    </source>
</evidence>
<dbReference type="InterPro" id="IPR000868">
    <property type="entry name" value="Isochorismatase-like_dom"/>
</dbReference>
<name>A0A2S5E7M6_9BURK</name>
<evidence type="ECO:0000259" key="2">
    <source>
        <dbReference type="Pfam" id="PF00857"/>
    </source>
</evidence>
<evidence type="ECO:0000313" key="3">
    <source>
        <dbReference type="EMBL" id="POZ87284.1"/>
    </source>
</evidence>
<dbReference type="GO" id="GO:0016787">
    <property type="term" value="F:hydrolase activity"/>
    <property type="evidence" value="ECO:0007669"/>
    <property type="project" value="UniProtKB-KW"/>
</dbReference>
<dbReference type="CDD" id="cd01014">
    <property type="entry name" value="nicotinamidase_related"/>
    <property type="match status" value="1"/>
</dbReference>
<dbReference type="InterPro" id="IPR050272">
    <property type="entry name" value="Isochorismatase-like_hydrls"/>
</dbReference>
<dbReference type="Pfam" id="PF00857">
    <property type="entry name" value="Isochorismatase"/>
    <property type="match status" value="1"/>
</dbReference>